<accession>A0A926NP82</accession>
<dbReference type="Proteomes" id="UP000598467">
    <property type="component" value="Unassembled WGS sequence"/>
</dbReference>
<evidence type="ECO:0000313" key="2">
    <source>
        <dbReference type="Proteomes" id="UP000598467"/>
    </source>
</evidence>
<comment type="caution">
    <text evidence="1">The sequence shown here is derived from an EMBL/GenBank/DDBJ whole genome shotgun (WGS) entry which is preliminary data.</text>
</comment>
<protein>
    <recommendedName>
        <fullName evidence="3">Hemerythrin-like domain-containing protein</fullName>
    </recommendedName>
</protein>
<dbReference type="AlphaFoldDB" id="A0A926NP82"/>
<gene>
    <name evidence="1" type="ORF">HK439_01005</name>
</gene>
<proteinExistence type="predicted"/>
<evidence type="ECO:0000313" key="1">
    <source>
        <dbReference type="EMBL" id="MBD1544827.1"/>
    </source>
</evidence>
<evidence type="ECO:0008006" key="3">
    <source>
        <dbReference type="Google" id="ProtNLM"/>
    </source>
</evidence>
<organism evidence="1 2">
    <name type="scientific">Roseibium aggregatum</name>
    <dbReference type="NCBI Taxonomy" id="187304"/>
    <lineage>
        <taxon>Bacteria</taxon>
        <taxon>Pseudomonadati</taxon>
        <taxon>Pseudomonadota</taxon>
        <taxon>Alphaproteobacteria</taxon>
        <taxon>Hyphomicrobiales</taxon>
        <taxon>Stappiaceae</taxon>
        <taxon>Roseibium</taxon>
    </lineage>
</organism>
<dbReference type="RefSeq" id="WP_190289493.1">
    <property type="nucleotide sequence ID" value="NZ_JABFCZ010000001.1"/>
</dbReference>
<name>A0A926NP82_9HYPH</name>
<dbReference type="EMBL" id="JABFCZ010000001">
    <property type="protein sequence ID" value="MBD1544827.1"/>
    <property type="molecule type" value="Genomic_DNA"/>
</dbReference>
<reference evidence="1" key="1">
    <citation type="submission" date="2020-05" db="EMBL/GenBank/DDBJ databases">
        <title>Identification of trans-AT polyketide cluster in two marine bacteria, producers of a novel glutaramide-containing polyketide sesbanimide D and analogs.</title>
        <authorList>
            <person name="Kacar D."/>
            <person name="Rodriguez P."/>
            <person name="Canedo L."/>
            <person name="Gonzalez E."/>
            <person name="Galan B."/>
            <person name="De La Calle F."/>
            <person name="Garcia J.L."/>
        </authorList>
    </citation>
    <scope>NUCLEOTIDE SEQUENCE</scope>
    <source>
        <strain evidence="1">PHM038</strain>
    </source>
</reference>
<dbReference type="Gene3D" id="1.20.120.520">
    <property type="entry name" value="nmb1532 protein domain like"/>
    <property type="match status" value="1"/>
</dbReference>
<sequence length="230" mass="25591">MNAKTEIAAEVEAREDLYYAVHKGIRLANARMLIALGRLDPADEEAVVETLTALSAHLDLSLSHLEHENREIHTAIDARCPGSSDHAAEDHDDHLHAFGELRRLAEDVASATVDRPACLRRLYQRFALFFANDLLHMHEEETDLMPLMERNFSNEELAGIHQRIVQSIPLPEMIRYGRIMLGAASAPERVAMVTGMEMGLPSEAFSVLMGGIVGKAWRMGDWQALDSAVN</sequence>